<dbReference type="Gene3D" id="3.40.50.1820">
    <property type="entry name" value="alpha/beta hydrolase"/>
    <property type="match status" value="1"/>
</dbReference>
<keyword evidence="3" id="KW-0378">Hydrolase</keyword>
<dbReference type="InterPro" id="IPR029058">
    <property type="entry name" value="AB_hydrolase_fold"/>
</dbReference>
<evidence type="ECO:0000313" key="4">
    <source>
        <dbReference type="Proteomes" id="UP000502004"/>
    </source>
</evidence>
<dbReference type="AlphaFoldDB" id="A0AAE6YHP8"/>
<name>A0AAE6YHP8_9GAMM</name>
<dbReference type="EMBL" id="CP038241">
    <property type="protein sequence ID" value="QIV96145.1"/>
    <property type="molecule type" value="Genomic_DNA"/>
</dbReference>
<keyword evidence="4" id="KW-1185">Reference proteome</keyword>
<keyword evidence="1" id="KW-0472">Membrane</keyword>
<dbReference type="KEGG" id="aii:E4K63_04595"/>
<feature type="domain" description="AB hydrolase-1" evidence="2">
    <location>
        <begin position="90"/>
        <end position="338"/>
    </location>
</feature>
<dbReference type="GO" id="GO:0016787">
    <property type="term" value="F:hydrolase activity"/>
    <property type="evidence" value="ECO:0007669"/>
    <property type="project" value="UniProtKB-KW"/>
</dbReference>
<dbReference type="SUPFAM" id="SSF53474">
    <property type="entry name" value="alpha/beta-Hydrolases"/>
    <property type="match status" value="1"/>
</dbReference>
<keyword evidence="1" id="KW-1133">Transmembrane helix</keyword>
<dbReference type="InterPro" id="IPR000073">
    <property type="entry name" value="AB_hydrolase_1"/>
</dbReference>
<reference evidence="3 4" key="1">
    <citation type="submission" date="2019-03" db="EMBL/GenBank/DDBJ databases">
        <title>Complete Genome Sequence of Allofrancisella inopinata Strain SYSU YG23 Isolated from Water-Cooling Systems in China.</title>
        <authorList>
            <person name="Ohrman C."/>
            <person name="Uneklint I."/>
            <person name="Sjodin A."/>
        </authorList>
    </citation>
    <scope>NUCLEOTIDE SEQUENCE [LARGE SCALE GENOMIC DNA]</scope>
    <source>
        <strain evidence="3 4">SYSU YG23</strain>
    </source>
</reference>
<dbReference type="GO" id="GO:0016020">
    <property type="term" value="C:membrane"/>
    <property type="evidence" value="ECO:0007669"/>
    <property type="project" value="TreeGrafter"/>
</dbReference>
<protein>
    <submittedName>
        <fullName evidence="3">Alpha/beta hydrolase</fullName>
    </submittedName>
</protein>
<dbReference type="InterPro" id="IPR050266">
    <property type="entry name" value="AB_hydrolase_sf"/>
</dbReference>
<gene>
    <name evidence="3" type="ORF">E4K63_04595</name>
</gene>
<dbReference type="PANTHER" id="PTHR43798">
    <property type="entry name" value="MONOACYLGLYCEROL LIPASE"/>
    <property type="match status" value="1"/>
</dbReference>
<evidence type="ECO:0000259" key="2">
    <source>
        <dbReference type="Pfam" id="PF00561"/>
    </source>
</evidence>
<sequence>MELGIMLNFKKSYKILVFALVCLIFVIIIASISKHSKASNVMSSDYYINYNNKKIHLTEKKFSTGDTKGVIMLINPLSIPSIVAFDIPNYSLMDSLAKNGYDVWAIDFIGEGKSSYPKVMQIDPAPKGTYPLQATQAIKQLDKAIDFVLNKTHQKNMAILGWSWGSVVAAMYATENPYKVSHLVLYGSMYCSRLEKTIEPMFIRPFAGKNDEFNEELPDYQNITWEMIKQHWQMMLKDDKSIVSDQTINQIGKAYINIDPAPYIPDSLRRPMGPMKDLYSIWNGIPVYDISKLTTPTLVIYGDQDLFADRELYEKLVNVKIKQKVEIKHATHWLIYEKTRDQFIQNVLNFLGKK</sequence>
<proteinExistence type="predicted"/>
<feature type="transmembrane region" description="Helical" evidence="1">
    <location>
        <begin position="12"/>
        <end position="32"/>
    </location>
</feature>
<dbReference type="Pfam" id="PF00561">
    <property type="entry name" value="Abhydrolase_1"/>
    <property type="match status" value="1"/>
</dbReference>
<dbReference type="Proteomes" id="UP000502004">
    <property type="component" value="Chromosome"/>
</dbReference>
<organism evidence="3 4">
    <name type="scientific">Allofrancisella inopinata</name>
    <dbReference type="NCBI Taxonomy" id="1085647"/>
    <lineage>
        <taxon>Bacteria</taxon>
        <taxon>Pseudomonadati</taxon>
        <taxon>Pseudomonadota</taxon>
        <taxon>Gammaproteobacteria</taxon>
        <taxon>Thiotrichales</taxon>
        <taxon>Francisellaceae</taxon>
        <taxon>Allofrancisella</taxon>
    </lineage>
</organism>
<keyword evidence="1" id="KW-0812">Transmembrane</keyword>
<accession>A0AAE6YHP8</accession>
<evidence type="ECO:0000256" key="1">
    <source>
        <dbReference type="SAM" id="Phobius"/>
    </source>
</evidence>
<evidence type="ECO:0000313" key="3">
    <source>
        <dbReference type="EMBL" id="QIV96145.1"/>
    </source>
</evidence>
<dbReference type="PANTHER" id="PTHR43798:SF33">
    <property type="entry name" value="HYDROLASE, PUTATIVE (AFU_ORTHOLOGUE AFUA_2G14860)-RELATED"/>
    <property type="match status" value="1"/>
</dbReference>